<gene>
    <name evidence="6" type="ORF">E2562_008979</name>
</gene>
<reference evidence="6 7" key="1">
    <citation type="submission" date="2019-11" db="EMBL/GenBank/DDBJ databases">
        <title>Whole genome sequence of Oryza granulata.</title>
        <authorList>
            <person name="Li W."/>
        </authorList>
    </citation>
    <scope>NUCLEOTIDE SEQUENCE [LARGE SCALE GENOMIC DNA]</scope>
    <source>
        <strain evidence="7">cv. Menghai</strain>
        <tissue evidence="6">Leaf</tissue>
    </source>
</reference>
<dbReference type="OrthoDB" id="1055148at2759"/>
<dbReference type="InterPro" id="IPR002403">
    <property type="entry name" value="Cyt_P450_E_grp-IV"/>
</dbReference>
<dbReference type="InterPro" id="IPR001128">
    <property type="entry name" value="Cyt_P450"/>
</dbReference>
<organism evidence="6 7">
    <name type="scientific">Oryza meyeriana var. granulata</name>
    <dbReference type="NCBI Taxonomy" id="110450"/>
    <lineage>
        <taxon>Eukaryota</taxon>
        <taxon>Viridiplantae</taxon>
        <taxon>Streptophyta</taxon>
        <taxon>Embryophyta</taxon>
        <taxon>Tracheophyta</taxon>
        <taxon>Spermatophyta</taxon>
        <taxon>Magnoliopsida</taxon>
        <taxon>Liliopsida</taxon>
        <taxon>Poales</taxon>
        <taxon>Poaceae</taxon>
        <taxon>BOP clade</taxon>
        <taxon>Oryzoideae</taxon>
        <taxon>Oryzeae</taxon>
        <taxon>Oryzinae</taxon>
        <taxon>Oryza</taxon>
        <taxon>Oryza meyeriana</taxon>
    </lineage>
</organism>
<dbReference type="Gene3D" id="1.10.630.10">
    <property type="entry name" value="Cytochrome P450"/>
    <property type="match status" value="2"/>
</dbReference>
<evidence type="ECO:0000313" key="6">
    <source>
        <dbReference type="EMBL" id="KAF0905957.1"/>
    </source>
</evidence>
<dbReference type="InterPro" id="IPR036396">
    <property type="entry name" value="Cyt_P450_sf"/>
</dbReference>
<dbReference type="GO" id="GO:0005506">
    <property type="term" value="F:iron ion binding"/>
    <property type="evidence" value="ECO:0007669"/>
    <property type="project" value="InterPro"/>
</dbReference>
<feature type="binding site" description="axial binding residue" evidence="5">
    <location>
        <position position="192"/>
    </location>
    <ligand>
        <name>heme</name>
        <dbReference type="ChEBI" id="CHEBI:30413"/>
    </ligand>
    <ligandPart>
        <name>Fe</name>
        <dbReference type="ChEBI" id="CHEBI:18248"/>
    </ligandPart>
</feature>
<evidence type="ECO:0000256" key="4">
    <source>
        <dbReference type="ARBA" id="ARBA00023004"/>
    </source>
</evidence>
<dbReference type="PANTHER" id="PTHR24304">
    <property type="entry name" value="CYTOCHROME P450 FAMILY 7"/>
    <property type="match status" value="1"/>
</dbReference>
<keyword evidence="4 5" id="KW-0408">Iron</keyword>
<dbReference type="SUPFAM" id="SSF48264">
    <property type="entry name" value="Cytochrome P450"/>
    <property type="match status" value="1"/>
</dbReference>
<evidence type="ECO:0000313" key="7">
    <source>
        <dbReference type="Proteomes" id="UP000479710"/>
    </source>
</evidence>
<dbReference type="Proteomes" id="UP000479710">
    <property type="component" value="Unassembled WGS sequence"/>
</dbReference>
<keyword evidence="7" id="KW-1185">Reference proteome</keyword>
<sequence length="247" mass="28365">MFGEVPTLLRELNDSMRLVTVVLPYLPIPTHCRQDRARARFDEIFTDIVRSRRSSGSGRASHNDMLQCLIHASYKDGHNEHVVTIIIVKNNLTSVTRDIDGHLHRCVKETLRLQPSTLMLLRHARRSFVVRARDGGAEYEVLAEHMVASPVVVHNSHTFTRTPRRFGRERKKERAYGADLAYTAFGGGRHACISDAFAYMQIKVIWSHLLRSFQLELMSPFPEMDWNVVMPGPNGKVMVSYKRRKLQ</sequence>
<evidence type="ECO:0000256" key="3">
    <source>
        <dbReference type="ARBA" id="ARBA00022723"/>
    </source>
</evidence>
<comment type="cofactor">
    <cofactor evidence="5">
        <name>heme</name>
        <dbReference type="ChEBI" id="CHEBI:30413"/>
    </cofactor>
</comment>
<dbReference type="AlphaFoldDB" id="A0A6G1D0W3"/>
<dbReference type="GO" id="GO:0004497">
    <property type="term" value="F:monooxygenase activity"/>
    <property type="evidence" value="ECO:0007669"/>
    <property type="project" value="InterPro"/>
</dbReference>
<dbReference type="EMBL" id="SPHZ02000007">
    <property type="protein sequence ID" value="KAF0905957.1"/>
    <property type="molecule type" value="Genomic_DNA"/>
</dbReference>
<dbReference type="InterPro" id="IPR050529">
    <property type="entry name" value="CYP450_sterol_14alpha_dmase"/>
</dbReference>
<evidence type="ECO:0000256" key="1">
    <source>
        <dbReference type="ARBA" id="ARBA00010617"/>
    </source>
</evidence>
<protein>
    <recommendedName>
        <fullName evidence="8">Cytochrome P450</fullName>
    </recommendedName>
</protein>
<accession>A0A6G1D0W3</accession>
<name>A0A6G1D0W3_9ORYZ</name>
<evidence type="ECO:0000256" key="2">
    <source>
        <dbReference type="ARBA" id="ARBA00022617"/>
    </source>
</evidence>
<proteinExistence type="inferred from homology"/>
<evidence type="ECO:0008006" key="8">
    <source>
        <dbReference type="Google" id="ProtNLM"/>
    </source>
</evidence>
<evidence type="ECO:0000256" key="5">
    <source>
        <dbReference type="PIRSR" id="PIRSR602403-1"/>
    </source>
</evidence>
<dbReference type="GO" id="GO:0016705">
    <property type="term" value="F:oxidoreductase activity, acting on paired donors, with incorporation or reduction of molecular oxygen"/>
    <property type="evidence" value="ECO:0007669"/>
    <property type="project" value="InterPro"/>
</dbReference>
<dbReference type="PRINTS" id="PR00465">
    <property type="entry name" value="EP450IV"/>
</dbReference>
<keyword evidence="3 5" id="KW-0479">Metal-binding</keyword>
<comment type="similarity">
    <text evidence="1">Belongs to the cytochrome P450 family.</text>
</comment>
<dbReference type="PANTHER" id="PTHR24304:SF2">
    <property type="entry name" value="24-HYDROXYCHOLESTEROL 7-ALPHA-HYDROXYLASE"/>
    <property type="match status" value="1"/>
</dbReference>
<comment type="caution">
    <text evidence="6">The sequence shown here is derived from an EMBL/GenBank/DDBJ whole genome shotgun (WGS) entry which is preliminary data.</text>
</comment>
<dbReference type="GO" id="GO:0020037">
    <property type="term" value="F:heme binding"/>
    <property type="evidence" value="ECO:0007669"/>
    <property type="project" value="InterPro"/>
</dbReference>
<keyword evidence="2 5" id="KW-0349">Heme</keyword>
<dbReference type="Pfam" id="PF00067">
    <property type="entry name" value="p450"/>
    <property type="match status" value="1"/>
</dbReference>